<keyword evidence="3" id="KW-0547">Nucleotide-binding</keyword>
<keyword evidence="5" id="KW-0342">GTP-binding</keyword>
<feature type="compositionally biased region" description="Basic and acidic residues" evidence="6">
    <location>
        <begin position="307"/>
        <end position="316"/>
    </location>
</feature>
<dbReference type="EMBL" id="JAPCXB010000178">
    <property type="protein sequence ID" value="KAJ1605436.1"/>
    <property type="molecule type" value="Genomic_DNA"/>
</dbReference>
<keyword evidence="9" id="KW-1185">Reference proteome</keyword>
<name>A0ABQ8P271_9CRYT</name>
<evidence type="ECO:0000256" key="2">
    <source>
        <dbReference type="ARBA" id="ARBA00022490"/>
    </source>
</evidence>
<evidence type="ECO:0000313" key="9">
    <source>
        <dbReference type="Proteomes" id="UP001071777"/>
    </source>
</evidence>
<dbReference type="InterPro" id="IPR006073">
    <property type="entry name" value="GTP-bd"/>
</dbReference>
<evidence type="ECO:0000256" key="3">
    <source>
        <dbReference type="ARBA" id="ARBA00022741"/>
    </source>
</evidence>
<dbReference type="InterPro" id="IPR030378">
    <property type="entry name" value="G_CP_dom"/>
</dbReference>
<dbReference type="InterPro" id="IPR043358">
    <property type="entry name" value="GNL1-like"/>
</dbReference>
<protein>
    <submittedName>
        <fullName evidence="8">Yjeq GTPase</fullName>
    </submittedName>
</protein>
<evidence type="ECO:0000256" key="1">
    <source>
        <dbReference type="ARBA" id="ARBA00004496"/>
    </source>
</evidence>
<reference evidence="8" key="1">
    <citation type="submission" date="2022-10" db="EMBL/GenBank/DDBJ databases">
        <title>Adaptive evolution leads to modifications in subtelomeric GC content in a zoonotic Cryptosporidium species.</title>
        <authorList>
            <person name="Li J."/>
            <person name="Feng Y."/>
            <person name="Xiao L."/>
        </authorList>
    </citation>
    <scope>NUCLEOTIDE SEQUENCE</scope>
    <source>
        <strain evidence="8">25894</strain>
    </source>
</reference>
<sequence length="680" mass="78495">MGGGGKKFNTRKKGISQSQLGKAIWNSAQKRSDGQFGDKEHLLDVICDNYDEMNNKSIVEMSNLDEYLSTSLRAQENFEGEKVVKIVSAQELNRSNRNLVLKREKAPDEKVINLPIPRRPMILVGPNCKTRRAPDMDYLENLEKESFLAWRKSIAEEEESTGMFVTPFEKNLEFWRQLWRTIERSHVVVEIIDSRDPLFFRNADLERYIHEIDPLKKVVLLFNKADFLTLELRKQWTQYFKATAPNLQVFFFSALNEINKRESLRAFTNDDFNLEDIRDYDVLSTYQLMFKLHELASQVYESSKQRYLREKERDGEINATTTDYSDEIEEIAKDEEDKEEDDYDYDYEEEDEDEEDEEGDEDEEEEVEEEEDEDEEVEEDEDDEDDEEKDEDDDEEEKVRPELGKGQQRRPKTKSGSEMAKSVVLDPLNPGELTIGMVGFPNVGKSSIVNALFGSQKSSISRTPGKTKHLQTLRLRAPHLCGTEEESQDFITLCDCPGLVMPSFTSTKEHLLINGVTPIDHFRGNFLDTIQLIGERISQQLYQVYFDGISYKVPRKFDSTQFLNKLCETRHLFQQGKGAIPDWSKAGRMILRDYWAGKLLYCKAPPSSSLSGLNSSLGLDEALDQLSMDESSDEDILMLKSSISTSNATNTANGKEKKKTKRQIRMENKRLIKGRNICYS</sequence>
<dbReference type="PROSITE" id="PS51721">
    <property type="entry name" value="G_CP"/>
    <property type="match status" value="1"/>
</dbReference>
<proteinExistence type="predicted"/>
<keyword evidence="4" id="KW-0378">Hydrolase</keyword>
<comment type="subcellular location">
    <subcellularLocation>
        <location evidence="1">Cytoplasm</location>
    </subcellularLocation>
</comment>
<gene>
    <name evidence="8" type="ORF">OJ252_3475</name>
</gene>
<evidence type="ECO:0000313" key="8">
    <source>
        <dbReference type="EMBL" id="KAJ1605436.1"/>
    </source>
</evidence>
<feature type="region of interest" description="Disordered" evidence="6">
    <location>
        <begin position="307"/>
        <end position="425"/>
    </location>
</feature>
<dbReference type="Proteomes" id="UP001071777">
    <property type="component" value="Unassembled WGS sequence"/>
</dbReference>
<dbReference type="SUPFAM" id="SSF52540">
    <property type="entry name" value="P-loop containing nucleoside triphosphate hydrolases"/>
    <property type="match status" value="1"/>
</dbReference>
<feature type="domain" description="CP-type G" evidence="7">
    <location>
        <begin position="175"/>
        <end position="502"/>
    </location>
</feature>
<evidence type="ECO:0000256" key="6">
    <source>
        <dbReference type="SAM" id="MobiDB-lite"/>
    </source>
</evidence>
<accession>A0ABQ8P271</accession>
<dbReference type="Gene3D" id="3.40.50.300">
    <property type="entry name" value="P-loop containing nucleotide triphosphate hydrolases"/>
    <property type="match status" value="2"/>
</dbReference>
<dbReference type="InterPro" id="IPR027417">
    <property type="entry name" value="P-loop_NTPase"/>
</dbReference>
<dbReference type="PANTHER" id="PTHR45709">
    <property type="entry name" value="LARGE SUBUNIT GTPASE 1 HOMOLOG-RELATED"/>
    <property type="match status" value="1"/>
</dbReference>
<dbReference type="Pfam" id="PF01926">
    <property type="entry name" value="MMR_HSR1"/>
    <property type="match status" value="1"/>
</dbReference>
<evidence type="ECO:0000259" key="7">
    <source>
        <dbReference type="PROSITE" id="PS51721"/>
    </source>
</evidence>
<keyword evidence="2" id="KW-0963">Cytoplasm</keyword>
<feature type="compositionally biased region" description="Acidic residues" evidence="6">
    <location>
        <begin position="324"/>
        <end position="396"/>
    </location>
</feature>
<evidence type="ECO:0000256" key="5">
    <source>
        <dbReference type="ARBA" id="ARBA00023134"/>
    </source>
</evidence>
<dbReference type="PRINTS" id="PR00326">
    <property type="entry name" value="GTP1OBG"/>
</dbReference>
<comment type="caution">
    <text evidence="8">The sequence shown here is derived from an EMBL/GenBank/DDBJ whole genome shotgun (WGS) entry which is preliminary data.</text>
</comment>
<dbReference type="PANTHER" id="PTHR45709:SF2">
    <property type="entry name" value="LARGE SUBUNIT GTPASE 1 HOMOLOG"/>
    <property type="match status" value="1"/>
</dbReference>
<evidence type="ECO:0000256" key="4">
    <source>
        <dbReference type="ARBA" id="ARBA00022801"/>
    </source>
</evidence>
<organism evidence="8 9">
    <name type="scientific">Cryptosporidium canis</name>
    <dbReference type="NCBI Taxonomy" id="195482"/>
    <lineage>
        <taxon>Eukaryota</taxon>
        <taxon>Sar</taxon>
        <taxon>Alveolata</taxon>
        <taxon>Apicomplexa</taxon>
        <taxon>Conoidasida</taxon>
        <taxon>Coccidia</taxon>
        <taxon>Eucoccidiorida</taxon>
        <taxon>Eimeriorina</taxon>
        <taxon>Cryptosporidiidae</taxon>
        <taxon>Cryptosporidium</taxon>
    </lineage>
</organism>